<sequence length="79" mass="9115">MKYKRSVYRTFALITQLGLSMITPIFLCVFLAVFLEKKFSISLFIPLVIMGVLAGGRNTYYLAKHANEDPEEKEEHQDE</sequence>
<keyword evidence="1" id="KW-1133">Transmembrane helix</keyword>
<comment type="caution">
    <text evidence="3">The sequence shown here is derived from an EMBL/GenBank/DDBJ whole genome shotgun (WGS) entry which is preliminary data.</text>
</comment>
<dbReference type="EMBL" id="BHEO01000005">
    <property type="protein sequence ID" value="GBU04824.1"/>
    <property type="molecule type" value="Genomic_DNA"/>
</dbReference>
<dbReference type="Pfam" id="PF09527">
    <property type="entry name" value="ATPase_gene1"/>
    <property type="match status" value="1"/>
</dbReference>
<reference evidence="2 5" key="1">
    <citation type="journal article" date="2018" name="Int. J. Syst. Evol. Microbiol.">
        <title>Draft Genome Sequence of Faecalimonas umbilicata JCM 30896T, an Acetate-Producing Bacterium Isolated from Human Feces.</title>
        <authorList>
            <person name="Sakamoto M."/>
            <person name="Ikeyama N."/>
            <person name="Yuki M."/>
            <person name="Ohkuma M."/>
        </authorList>
    </citation>
    <scope>NUCLEOTIDE SEQUENCE [LARGE SCALE GENOMIC DNA]</scope>
    <source>
        <strain evidence="2 5">EGH7</strain>
    </source>
</reference>
<dbReference type="Proteomes" id="UP000702954">
    <property type="component" value="Unassembled WGS sequence"/>
</dbReference>
<evidence type="ECO:0000313" key="3">
    <source>
        <dbReference type="EMBL" id="TCS67715.1"/>
    </source>
</evidence>
<dbReference type="Proteomes" id="UP000294613">
    <property type="component" value="Unassembled WGS sequence"/>
</dbReference>
<organism evidence="3 4">
    <name type="scientific">Faecalimonas umbilicata</name>
    <dbReference type="NCBI Taxonomy" id="1912855"/>
    <lineage>
        <taxon>Bacteria</taxon>
        <taxon>Bacillati</taxon>
        <taxon>Bacillota</taxon>
        <taxon>Clostridia</taxon>
        <taxon>Lachnospirales</taxon>
        <taxon>Lachnospiraceae</taxon>
        <taxon>Faecalimonas</taxon>
    </lineage>
</organism>
<feature type="transmembrane region" description="Helical" evidence="1">
    <location>
        <begin position="39"/>
        <end position="56"/>
    </location>
</feature>
<evidence type="ECO:0000256" key="1">
    <source>
        <dbReference type="SAM" id="Phobius"/>
    </source>
</evidence>
<dbReference type="RefSeq" id="WP_008976922.1">
    <property type="nucleotide sequence ID" value="NZ_BHEO01000005.1"/>
</dbReference>
<evidence type="ECO:0000313" key="4">
    <source>
        <dbReference type="Proteomes" id="UP000294613"/>
    </source>
</evidence>
<keyword evidence="5" id="KW-1185">Reference proteome</keyword>
<accession>A0A4R3JQM1</accession>
<reference evidence="3 4" key="2">
    <citation type="submission" date="2019-03" db="EMBL/GenBank/DDBJ databases">
        <title>Genomic Encyclopedia of Type Strains, Phase IV (KMG-IV): sequencing the most valuable type-strain genomes for metagenomic binning, comparative biology and taxonomic classification.</title>
        <authorList>
            <person name="Goeker M."/>
        </authorList>
    </citation>
    <scope>NUCLEOTIDE SEQUENCE [LARGE SCALE GENOMIC DNA]</scope>
    <source>
        <strain evidence="3 4">DSM 103426</strain>
    </source>
</reference>
<dbReference type="AlphaFoldDB" id="A0A4R3JQM1"/>
<proteinExistence type="predicted"/>
<evidence type="ECO:0000313" key="2">
    <source>
        <dbReference type="EMBL" id="GBU04824.1"/>
    </source>
</evidence>
<keyword evidence="1" id="KW-0472">Membrane</keyword>
<gene>
    <name evidence="3" type="ORF">EDD74_11538</name>
    <name evidence="2" type="ORF">FAEUMB_13650</name>
</gene>
<feature type="transmembrane region" description="Helical" evidence="1">
    <location>
        <begin position="12"/>
        <end position="33"/>
    </location>
</feature>
<evidence type="ECO:0000313" key="5">
    <source>
        <dbReference type="Proteomes" id="UP000702954"/>
    </source>
</evidence>
<protein>
    <submittedName>
        <fullName evidence="3">ATP synthase protein I</fullName>
    </submittedName>
</protein>
<dbReference type="EMBL" id="SLZV01000015">
    <property type="protein sequence ID" value="TCS67715.1"/>
    <property type="molecule type" value="Genomic_DNA"/>
</dbReference>
<keyword evidence="1" id="KW-0812">Transmembrane</keyword>
<name>A0A4R3JQM1_9FIRM</name>
<dbReference type="InterPro" id="IPR032820">
    <property type="entry name" value="ATPase_put"/>
</dbReference>